<comment type="caution">
    <text evidence="1">The sequence shown here is derived from an EMBL/GenBank/DDBJ whole genome shotgun (WGS) entry which is preliminary data.</text>
</comment>
<dbReference type="AlphaFoldDB" id="A0AAW3MXA3"/>
<gene>
    <name evidence="1" type="ORF">WJ96_06375</name>
</gene>
<accession>A0AAW3MXA3</accession>
<dbReference type="RefSeq" id="WP_157649598.1">
    <property type="nucleotide sequence ID" value="NZ_LPBJ01000047.1"/>
</dbReference>
<keyword evidence="2" id="KW-1185">Reference proteome</keyword>
<reference evidence="1 2" key="1">
    <citation type="submission" date="2015-11" db="EMBL/GenBank/DDBJ databases">
        <title>Expanding the genomic diversity of Burkholderia species for the development of highly accurate diagnostics.</title>
        <authorList>
            <person name="Sahl J."/>
            <person name="Keim P."/>
            <person name="Wagner D."/>
        </authorList>
    </citation>
    <scope>NUCLEOTIDE SEQUENCE [LARGE SCALE GENOMIC DNA]</scope>
    <source>
        <strain evidence="1 2">MSMB1808WGS</strain>
    </source>
</reference>
<dbReference type="EMBL" id="LPBJ01000047">
    <property type="protein sequence ID" value="KVP98195.1"/>
    <property type="molecule type" value="Genomic_DNA"/>
</dbReference>
<proteinExistence type="predicted"/>
<evidence type="ECO:0000313" key="2">
    <source>
        <dbReference type="Proteomes" id="UP000056453"/>
    </source>
</evidence>
<sequence length="302" mass="33194">MRIQFDNDAVARASAKRLVALLEDARDERYIGPLKLGQAQQLTAMVLGYASWQELRKVLGTASPSLLDEELGPAELKERLEAQVSQLRQAFSVPSDVATEFISIWRPSMGPAAYNSTHAEEEVDDDFSGIDAFRLSHPSDVDFGVDLCRGLNWPILSAGDDPEFGMASVITYGSRPDRPVPIFVSALAYVPGDEGDDQAAQQRRSVAHFIDAFPAAPGACIIYQHPMLSGGFVFAGAVYRNRTWLDMAWSSALTSIDTLFAWADNGWSIQARHPETADKDGKMSALVKQCMQNSYERMLSAQ</sequence>
<name>A0AAW3MXA3_9BURK</name>
<protein>
    <submittedName>
        <fullName evidence="1">Uncharacterized protein</fullName>
    </submittedName>
</protein>
<evidence type="ECO:0000313" key="1">
    <source>
        <dbReference type="EMBL" id="KVP98195.1"/>
    </source>
</evidence>
<organism evidence="1 2">
    <name type="scientific">Burkholderia ubonensis</name>
    <dbReference type="NCBI Taxonomy" id="101571"/>
    <lineage>
        <taxon>Bacteria</taxon>
        <taxon>Pseudomonadati</taxon>
        <taxon>Pseudomonadota</taxon>
        <taxon>Betaproteobacteria</taxon>
        <taxon>Burkholderiales</taxon>
        <taxon>Burkholderiaceae</taxon>
        <taxon>Burkholderia</taxon>
        <taxon>Burkholderia cepacia complex</taxon>
    </lineage>
</organism>
<dbReference type="Proteomes" id="UP000056453">
    <property type="component" value="Unassembled WGS sequence"/>
</dbReference>